<dbReference type="CDD" id="cd18795">
    <property type="entry name" value="SF2_C_Ski2"/>
    <property type="match status" value="1"/>
</dbReference>
<evidence type="ECO:0000313" key="7">
    <source>
        <dbReference type="EnsemblMetazoa" id="XP_022644179"/>
    </source>
</evidence>
<keyword evidence="8" id="KW-1185">Reference proteome</keyword>
<dbReference type="GeneID" id="111243229"/>
<evidence type="ECO:0000256" key="2">
    <source>
        <dbReference type="ARBA" id="ARBA00022801"/>
    </source>
</evidence>
<dbReference type="KEGG" id="vde:111243229"/>
<evidence type="ECO:0000259" key="5">
    <source>
        <dbReference type="PROSITE" id="PS51192"/>
    </source>
</evidence>
<dbReference type="AlphaFoldDB" id="A0A7M7M8N8"/>
<accession>A0A7M7M8N8</accession>
<dbReference type="InterPro" id="IPR001650">
    <property type="entry name" value="Helicase_C-like"/>
</dbReference>
<evidence type="ECO:0000256" key="1">
    <source>
        <dbReference type="ARBA" id="ARBA00022741"/>
    </source>
</evidence>
<evidence type="ECO:0000256" key="4">
    <source>
        <dbReference type="ARBA" id="ARBA00022840"/>
    </source>
</evidence>
<dbReference type="InterPro" id="IPR011545">
    <property type="entry name" value="DEAD/DEAH_box_helicase_dom"/>
</dbReference>
<dbReference type="PANTHER" id="PTHR47961">
    <property type="entry name" value="DNA POLYMERASE THETA, PUTATIVE (AFU_ORTHOLOGUE AFUA_1G05260)-RELATED"/>
    <property type="match status" value="1"/>
</dbReference>
<dbReference type="InterPro" id="IPR027417">
    <property type="entry name" value="P-loop_NTPase"/>
</dbReference>
<feature type="domain" description="Helicase C-terminal" evidence="6">
    <location>
        <begin position="225"/>
        <end position="391"/>
    </location>
</feature>
<dbReference type="Pfam" id="PF00271">
    <property type="entry name" value="Helicase_C"/>
    <property type="match status" value="1"/>
</dbReference>
<sequence length="391" mass="42864">MQSKCLPILWHSSDSLVVAAPTGSGKTVLLELAICRAVEDYGSEALAVYIAPTRCLVQQKVSEWRERFAALRLKVTEVTGDLNEVCDAGNGDMSTNLICTTPEKWDTELRLGAGYTWLSSRKVSVYLIDEVHMVGEPDRGPILEAVLTRTIVRCMPQSLLPRFVAISATIANPNDIGQWLGRNTPWHGYSFGERARTIPIEASVKGVYCPPDRSPFHFDANLNYKLPSLLREVLPANKSAIIFVSSRAATVICARCLVNKQSWARSSSREELRRVARFCKDKKLSDYLEHGVGFHNAGLSSEDRSLVEKTFNQGDLRVLVCTSTLAMGVNLPAYLVVVRGTTMITGGICGQYSAARIHQMIGRAGRPGLEGSGKAIIMTTSNHVALSPELL</sequence>
<evidence type="ECO:0000259" key="6">
    <source>
        <dbReference type="PROSITE" id="PS51194"/>
    </source>
</evidence>
<dbReference type="EnsemblMetazoa" id="XM_022788444">
    <property type="protein sequence ID" value="XP_022644179"/>
    <property type="gene ID" value="LOC111243229"/>
</dbReference>
<dbReference type="InParanoid" id="A0A7M7M8N8"/>
<proteinExistence type="predicted"/>
<keyword evidence="4" id="KW-0067">ATP-binding</keyword>
<dbReference type="SMART" id="SM00490">
    <property type="entry name" value="HELICc"/>
    <property type="match status" value="1"/>
</dbReference>
<dbReference type="GO" id="GO:0003676">
    <property type="term" value="F:nucleic acid binding"/>
    <property type="evidence" value="ECO:0007669"/>
    <property type="project" value="InterPro"/>
</dbReference>
<dbReference type="InterPro" id="IPR050474">
    <property type="entry name" value="Hel308_SKI2-like"/>
</dbReference>
<reference evidence="7" key="1">
    <citation type="submission" date="2021-01" db="UniProtKB">
        <authorList>
            <consortium name="EnsemblMetazoa"/>
        </authorList>
    </citation>
    <scope>IDENTIFICATION</scope>
</reference>
<dbReference type="Gene3D" id="3.40.50.300">
    <property type="entry name" value="P-loop containing nucleotide triphosphate hydrolases"/>
    <property type="match status" value="2"/>
</dbReference>
<dbReference type="OrthoDB" id="5575at2759"/>
<dbReference type="GO" id="GO:0003678">
    <property type="term" value="F:DNA helicase activity"/>
    <property type="evidence" value="ECO:0007669"/>
    <property type="project" value="TreeGrafter"/>
</dbReference>
<dbReference type="RefSeq" id="XP_022644179.1">
    <property type="nucleotide sequence ID" value="XM_022788444.1"/>
</dbReference>
<dbReference type="PROSITE" id="PS51194">
    <property type="entry name" value="HELICASE_CTER"/>
    <property type="match status" value="1"/>
</dbReference>
<dbReference type="PROSITE" id="PS51192">
    <property type="entry name" value="HELICASE_ATP_BIND_1"/>
    <property type="match status" value="1"/>
</dbReference>
<organism evidence="7 8">
    <name type="scientific">Varroa destructor</name>
    <name type="common">Honeybee mite</name>
    <dbReference type="NCBI Taxonomy" id="109461"/>
    <lineage>
        <taxon>Eukaryota</taxon>
        <taxon>Metazoa</taxon>
        <taxon>Ecdysozoa</taxon>
        <taxon>Arthropoda</taxon>
        <taxon>Chelicerata</taxon>
        <taxon>Arachnida</taxon>
        <taxon>Acari</taxon>
        <taxon>Parasitiformes</taxon>
        <taxon>Mesostigmata</taxon>
        <taxon>Gamasina</taxon>
        <taxon>Dermanyssoidea</taxon>
        <taxon>Varroidae</taxon>
        <taxon>Varroa</taxon>
    </lineage>
</organism>
<keyword evidence="3" id="KW-0347">Helicase</keyword>
<dbReference type="OMA" id="WKDHRSL"/>
<dbReference type="PANTHER" id="PTHR47961:SF4">
    <property type="entry name" value="ACTIVATING SIGNAL COINTEGRATOR 1 COMPLEX SUBUNIT 3"/>
    <property type="match status" value="1"/>
</dbReference>
<dbReference type="SMART" id="SM00487">
    <property type="entry name" value="DEXDc"/>
    <property type="match status" value="1"/>
</dbReference>
<dbReference type="GO" id="GO:0005634">
    <property type="term" value="C:nucleus"/>
    <property type="evidence" value="ECO:0007669"/>
    <property type="project" value="TreeGrafter"/>
</dbReference>
<evidence type="ECO:0000256" key="3">
    <source>
        <dbReference type="ARBA" id="ARBA00022806"/>
    </source>
</evidence>
<protein>
    <recommendedName>
        <fullName evidence="9">P-loop containing nucleoside triphosphate hydrolase protein</fullName>
    </recommendedName>
</protein>
<dbReference type="SUPFAM" id="SSF52540">
    <property type="entry name" value="P-loop containing nucleoside triphosphate hydrolases"/>
    <property type="match status" value="1"/>
</dbReference>
<dbReference type="GO" id="GO:0005524">
    <property type="term" value="F:ATP binding"/>
    <property type="evidence" value="ECO:0007669"/>
    <property type="project" value="UniProtKB-KW"/>
</dbReference>
<keyword evidence="2" id="KW-0378">Hydrolase</keyword>
<name>A0A7M7M8N8_VARDE</name>
<dbReference type="GO" id="GO:0016787">
    <property type="term" value="F:hydrolase activity"/>
    <property type="evidence" value="ECO:0007669"/>
    <property type="project" value="UniProtKB-KW"/>
</dbReference>
<dbReference type="Pfam" id="PF00270">
    <property type="entry name" value="DEAD"/>
    <property type="match status" value="1"/>
</dbReference>
<evidence type="ECO:0008006" key="9">
    <source>
        <dbReference type="Google" id="ProtNLM"/>
    </source>
</evidence>
<dbReference type="GO" id="GO:0000712">
    <property type="term" value="P:resolution of meiotic recombination intermediates"/>
    <property type="evidence" value="ECO:0007669"/>
    <property type="project" value="TreeGrafter"/>
</dbReference>
<feature type="domain" description="Helicase ATP-binding" evidence="5">
    <location>
        <begin position="7"/>
        <end position="188"/>
    </location>
</feature>
<keyword evidence="1" id="KW-0547">Nucleotide-binding</keyword>
<dbReference type="InterPro" id="IPR014001">
    <property type="entry name" value="Helicase_ATP-bd"/>
</dbReference>
<dbReference type="Proteomes" id="UP000594260">
    <property type="component" value="Unplaced"/>
</dbReference>
<evidence type="ECO:0000313" key="8">
    <source>
        <dbReference type="Proteomes" id="UP000594260"/>
    </source>
</evidence>